<dbReference type="GO" id="GO:0016853">
    <property type="term" value="F:isomerase activity"/>
    <property type="evidence" value="ECO:0007669"/>
    <property type="project" value="UniProtKB-KW"/>
</dbReference>
<reference evidence="1 2" key="1">
    <citation type="submission" date="2018-01" db="EMBL/GenBank/DDBJ databases">
        <title>Harnessing the power of phylogenomics to disentangle the directionality and signatures of interkingdom host jumping in the parasitic fungal genus Tolypocladium.</title>
        <authorList>
            <person name="Quandt C.A."/>
            <person name="Patterson W."/>
            <person name="Spatafora J.W."/>
        </authorList>
    </citation>
    <scope>NUCLEOTIDE SEQUENCE [LARGE SCALE GENOMIC DNA]</scope>
    <source>
        <strain evidence="1 2">NRBC 100945</strain>
    </source>
</reference>
<accession>A0A2S4L5P7</accession>
<protein>
    <submittedName>
        <fullName evidence="1">Maleylacetoacetate isomerase</fullName>
    </submittedName>
</protein>
<dbReference type="STRING" id="94208.A0A2S4L5P7"/>
<keyword evidence="1" id="KW-0413">Isomerase</keyword>
<dbReference type="InterPro" id="IPR036249">
    <property type="entry name" value="Thioredoxin-like_sf"/>
</dbReference>
<dbReference type="AlphaFoldDB" id="A0A2S4L5P7"/>
<dbReference type="Proteomes" id="UP000237481">
    <property type="component" value="Unassembled WGS sequence"/>
</dbReference>
<dbReference type="OrthoDB" id="412788at2759"/>
<evidence type="ECO:0000313" key="1">
    <source>
        <dbReference type="EMBL" id="POR37737.1"/>
    </source>
</evidence>
<dbReference type="Gene3D" id="3.40.30.10">
    <property type="entry name" value="Glutaredoxin"/>
    <property type="match status" value="1"/>
</dbReference>
<comment type="caution">
    <text evidence="1">The sequence shown here is derived from an EMBL/GenBank/DDBJ whole genome shotgun (WGS) entry which is preliminary data.</text>
</comment>
<gene>
    <name evidence="1" type="ORF">TPAR_02084</name>
</gene>
<dbReference type="SUPFAM" id="SSF52833">
    <property type="entry name" value="Thioredoxin-like"/>
    <property type="match status" value="1"/>
</dbReference>
<dbReference type="EMBL" id="PKSG01000211">
    <property type="protein sequence ID" value="POR37737.1"/>
    <property type="molecule type" value="Genomic_DNA"/>
</dbReference>
<evidence type="ECO:0000313" key="2">
    <source>
        <dbReference type="Proteomes" id="UP000237481"/>
    </source>
</evidence>
<keyword evidence="2" id="KW-1185">Reference proteome</keyword>
<name>A0A2S4L5P7_9HYPO</name>
<organism evidence="1 2">
    <name type="scientific">Tolypocladium paradoxum</name>
    <dbReference type="NCBI Taxonomy" id="94208"/>
    <lineage>
        <taxon>Eukaryota</taxon>
        <taxon>Fungi</taxon>
        <taxon>Dikarya</taxon>
        <taxon>Ascomycota</taxon>
        <taxon>Pezizomycotina</taxon>
        <taxon>Sordariomycetes</taxon>
        <taxon>Hypocreomycetidae</taxon>
        <taxon>Hypocreales</taxon>
        <taxon>Ophiocordycipitaceae</taxon>
        <taxon>Tolypocladium</taxon>
    </lineage>
</organism>
<proteinExistence type="predicted"/>
<sequence length="246" mass="27174">MLRQALAANGLTEADYDVREVDLVSANNVTSSYLAINPNGTVRSLTSSSLNKPVTESVDILYQMDALRAGYALVPTDPVTQKTTQAIIDLVHADAASTDVILLHARLEGERAAHPENPLHVSRPKAQENSWLNKLYTTDFGNTYLTFSGVSHEIYRTLMDKLERAPSSAVRHGRLRHQTGANLHIAPWLAYALAGAGMDPRTIQDFKPLEKVAQKSVPGFKVGPRTKWWDTITATKAFKKAYPTRH</sequence>